<dbReference type="Gene3D" id="1.20.1250.20">
    <property type="entry name" value="MFS general substrate transporter like domains"/>
    <property type="match status" value="1"/>
</dbReference>
<sequence length="478" mass="52600">MKDEISLKTIVNGSFKKTGPKQSIPKTDSLFLYVSVLTGTLLMISVGISVIWTSPVIGKLKSNDTDTNPLGRPITVIEISIIAGVPALTDVIGMLVMPKVTDIIGRKLHLTFTAITMVLAGVGLAFSTSILYMTLWRCLFGFPAAYIVLSIYIAEICEDHNRGKFGCFTSLLHQIGNFLGFLIGPFLSVKMFSLVMTAPAMLFLFICAVLPETPIYSMLRGDEDKCKAALKKLRGYKTDRDIDSDVMGLKESLKEEKKGKISDLFRKKEHRIALLLGCLGLILKVASGVTVIFTYLAPFFDQANTSLSGDNVAMIVSVVKIFVFAFTSFIVDRFGRRNLLVISSTATGIPLCAVGVYFYLQHINSPYIDYLQWLPLTGFLLMVISFGLGIGLIPHVLVTELFPSDLRAASSSVVTSISGMVMVGVTSLFPIVSVELGNHWCVWWFSFNCFLGAILIYLFLPETKGKSFDEIQAELKSY</sequence>
<name>A0A858Z6Y2_9CUCU</name>
<dbReference type="PROSITE" id="PS00216">
    <property type="entry name" value="SUGAR_TRANSPORT_1"/>
    <property type="match status" value="1"/>
</dbReference>
<feature type="transmembrane region" description="Helical" evidence="8">
    <location>
        <begin position="74"/>
        <end position="96"/>
    </location>
</feature>
<keyword evidence="3" id="KW-1003">Cell membrane</keyword>
<dbReference type="PANTHER" id="PTHR48021:SF1">
    <property type="entry name" value="GH07001P-RELATED"/>
    <property type="match status" value="1"/>
</dbReference>
<accession>A0A858Z6Y2</accession>
<evidence type="ECO:0000256" key="8">
    <source>
        <dbReference type="SAM" id="Phobius"/>
    </source>
</evidence>
<keyword evidence="5 8" id="KW-0812">Transmembrane</keyword>
<evidence type="ECO:0000256" key="7">
    <source>
        <dbReference type="ARBA" id="ARBA00023136"/>
    </source>
</evidence>
<dbReference type="PROSITE" id="PS50850">
    <property type="entry name" value="MFS"/>
    <property type="match status" value="1"/>
</dbReference>
<dbReference type="InterPro" id="IPR020846">
    <property type="entry name" value="MFS_dom"/>
</dbReference>
<feature type="domain" description="Major facilitator superfamily (MFS) profile" evidence="9">
    <location>
        <begin position="31"/>
        <end position="464"/>
    </location>
</feature>
<dbReference type="InterPro" id="IPR050549">
    <property type="entry name" value="MFS_Trehalose_Transporter"/>
</dbReference>
<keyword evidence="7 8" id="KW-0472">Membrane</keyword>
<comment type="subcellular location">
    <subcellularLocation>
        <location evidence="1">Cell membrane</location>
        <topology evidence="1">Multi-pass membrane protein</topology>
    </subcellularLocation>
</comment>
<dbReference type="InterPro" id="IPR036259">
    <property type="entry name" value="MFS_trans_sf"/>
</dbReference>
<dbReference type="EMBL" id="MN433062">
    <property type="protein sequence ID" value="QJX15772.1"/>
    <property type="molecule type" value="mRNA"/>
</dbReference>
<evidence type="ECO:0000256" key="4">
    <source>
        <dbReference type="ARBA" id="ARBA00022597"/>
    </source>
</evidence>
<dbReference type="Pfam" id="PF00083">
    <property type="entry name" value="Sugar_tr"/>
    <property type="match status" value="1"/>
</dbReference>
<organism evidence="10">
    <name type="scientific">Phyllotreta armoraciae</name>
    <dbReference type="NCBI Taxonomy" id="1553667"/>
    <lineage>
        <taxon>Eukaryota</taxon>
        <taxon>Metazoa</taxon>
        <taxon>Ecdysozoa</taxon>
        <taxon>Arthropoda</taxon>
        <taxon>Hexapoda</taxon>
        <taxon>Insecta</taxon>
        <taxon>Pterygota</taxon>
        <taxon>Neoptera</taxon>
        <taxon>Endopterygota</taxon>
        <taxon>Coleoptera</taxon>
        <taxon>Polyphaga</taxon>
        <taxon>Cucujiformia</taxon>
        <taxon>Chrysomeloidea</taxon>
        <taxon>Chrysomelidae</taxon>
        <taxon>Galerucinae</taxon>
        <taxon>Alticini</taxon>
        <taxon>Phyllotreta</taxon>
    </lineage>
</organism>
<dbReference type="PANTHER" id="PTHR48021">
    <property type="match status" value="1"/>
</dbReference>
<dbReference type="InterPro" id="IPR005829">
    <property type="entry name" value="Sugar_transporter_CS"/>
</dbReference>
<evidence type="ECO:0000256" key="6">
    <source>
        <dbReference type="ARBA" id="ARBA00022989"/>
    </source>
</evidence>
<evidence type="ECO:0000259" key="9">
    <source>
        <dbReference type="PROSITE" id="PS50850"/>
    </source>
</evidence>
<feature type="transmembrane region" description="Helical" evidence="8">
    <location>
        <begin position="372"/>
        <end position="397"/>
    </location>
</feature>
<feature type="transmembrane region" description="Helical" evidence="8">
    <location>
        <begin position="272"/>
        <end position="300"/>
    </location>
</feature>
<evidence type="ECO:0000256" key="5">
    <source>
        <dbReference type="ARBA" id="ARBA00022692"/>
    </source>
</evidence>
<evidence type="ECO:0000256" key="3">
    <source>
        <dbReference type="ARBA" id="ARBA00022475"/>
    </source>
</evidence>
<feature type="transmembrane region" description="Helical" evidence="8">
    <location>
        <begin position="108"/>
        <end position="128"/>
    </location>
</feature>
<gene>
    <name evidence="10" type="primary">GTR3</name>
</gene>
<feature type="transmembrane region" description="Helical" evidence="8">
    <location>
        <begin position="192"/>
        <end position="210"/>
    </location>
</feature>
<feature type="transmembrane region" description="Helical" evidence="8">
    <location>
        <begin position="165"/>
        <end position="186"/>
    </location>
</feature>
<keyword evidence="2" id="KW-0813">Transport</keyword>
<evidence type="ECO:0000256" key="1">
    <source>
        <dbReference type="ARBA" id="ARBA00004651"/>
    </source>
</evidence>
<dbReference type="InterPro" id="IPR005828">
    <property type="entry name" value="MFS_sugar_transport-like"/>
</dbReference>
<dbReference type="AlphaFoldDB" id="A0A858Z6Y2"/>
<keyword evidence="6 8" id="KW-1133">Transmembrane helix</keyword>
<evidence type="ECO:0000256" key="2">
    <source>
        <dbReference type="ARBA" id="ARBA00022448"/>
    </source>
</evidence>
<keyword evidence="4" id="KW-0762">Sugar transport</keyword>
<feature type="transmembrane region" description="Helical" evidence="8">
    <location>
        <begin position="409"/>
        <end position="430"/>
    </location>
</feature>
<proteinExistence type="evidence at transcript level"/>
<evidence type="ECO:0000313" key="10">
    <source>
        <dbReference type="EMBL" id="QJX15772.1"/>
    </source>
</evidence>
<dbReference type="GO" id="GO:0022857">
    <property type="term" value="F:transmembrane transporter activity"/>
    <property type="evidence" value="ECO:0007669"/>
    <property type="project" value="InterPro"/>
</dbReference>
<feature type="transmembrane region" description="Helical" evidence="8">
    <location>
        <begin position="338"/>
        <end position="360"/>
    </location>
</feature>
<protein>
    <submittedName>
        <fullName evidence="10">Glucosinolate transporter</fullName>
    </submittedName>
</protein>
<feature type="transmembrane region" description="Helical" evidence="8">
    <location>
        <begin position="442"/>
        <end position="460"/>
    </location>
</feature>
<dbReference type="SUPFAM" id="SSF103473">
    <property type="entry name" value="MFS general substrate transporter"/>
    <property type="match status" value="1"/>
</dbReference>
<reference evidence="10" key="1">
    <citation type="submission" date="2019-09" db="EMBL/GenBank/DDBJ databases">
        <title>MFS transporters aid in co-option of insect defense compounds from plants.</title>
        <authorList>
            <person name="Yang Z.-L."/>
            <person name="Nour-Eldin H.H."/>
            <person name="Haenniger S."/>
            <person name="Reichelt M."/>
            <person name="Crocoll C."/>
            <person name="Vogel H."/>
            <person name="Beran F."/>
        </authorList>
    </citation>
    <scope>NUCLEOTIDE SEQUENCE</scope>
</reference>
<dbReference type="FunFam" id="1.20.1250.20:FF:000218">
    <property type="entry name" value="facilitated trehalose transporter Tret1"/>
    <property type="match status" value="1"/>
</dbReference>
<dbReference type="GO" id="GO:0005886">
    <property type="term" value="C:plasma membrane"/>
    <property type="evidence" value="ECO:0007669"/>
    <property type="project" value="UniProtKB-SubCell"/>
</dbReference>
<feature type="transmembrane region" description="Helical" evidence="8">
    <location>
        <begin position="30"/>
        <end position="54"/>
    </location>
</feature>
<feature type="transmembrane region" description="Helical" evidence="8">
    <location>
        <begin position="134"/>
        <end position="153"/>
    </location>
</feature>
<feature type="transmembrane region" description="Helical" evidence="8">
    <location>
        <begin position="312"/>
        <end position="331"/>
    </location>
</feature>